<feature type="compositionally biased region" description="Basic and acidic residues" evidence="1">
    <location>
        <begin position="1"/>
        <end position="16"/>
    </location>
</feature>
<evidence type="ECO:0000313" key="2">
    <source>
        <dbReference type="EMBL" id="RPB13908.1"/>
    </source>
</evidence>
<dbReference type="OrthoDB" id="10298134at2759"/>
<evidence type="ECO:0000256" key="1">
    <source>
        <dbReference type="SAM" id="MobiDB-lite"/>
    </source>
</evidence>
<organism evidence="2 3">
    <name type="scientific">Morchella conica CCBAS932</name>
    <dbReference type="NCBI Taxonomy" id="1392247"/>
    <lineage>
        <taxon>Eukaryota</taxon>
        <taxon>Fungi</taxon>
        <taxon>Dikarya</taxon>
        <taxon>Ascomycota</taxon>
        <taxon>Pezizomycotina</taxon>
        <taxon>Pezizomycetes</taxon>
        <taxon>Pezizales</taxon>
        <taxon>Morchellaceae</taxon>
        <taxon>Morchella</taxon>
    </lineage>
</organism>
<dbReference type="AlphaFoldDB" id="A0A3N4KWR9"/>
<keyword evidence="3" id="KW-1185">Reference proteome</keyword>
<proteinExistence type="predicted"/>
<name>A0A3N4KWR9_9PEZI</name>
<feature type="region of interest" description="Disordered" evidence="1">
    <location>
        <begin position="1"/>
        <end position="57"/>
    </location>
</feature>
<accession>A0A3N4KWR9</accession>
<evidence type="ECO:0000313" key="3">
    <source>
        <dbReference type="Proteomes" id="UP000277580"/>
    </source>
</evidence>
<dbReference type="Proteomes" id="UP000277580">
    <property type="component" value="Unassembled WGS sequence"/>
</dbReference>
<feature type="compositionally biased region" description="Acidic residues" evidence="1">
    <location>
        <begin position="35"/>
        <end position="57"/>
    </location>
</feature>
<dbReference type="EMBL" id="ML119120">
    <property type="protein sequence ID" value="RPB13908.1"/>
    <property type="molecule type" value="Genomic_DNA"/>
</dbReference>
<gene>
    <name evidence="2" type="ORF">P167DRAFT_534539</name>
</gene>
<sequence length="70" mass="7858">MDVGRYKYKDLERGIDPDVSGFGGYDEMSISTSGDESEDKDEDSDSTFDESEDEYANDDLVAMAWEGQEI</sequence>
<reference evidence="2 3" key="1">
    <citation type="journal article" date="2018" name="Nat. Ecol. Evol.">
        <title>Pezizomycetes genomes reveal the molecular basis of ectomycorrhizal truffle lifestyle.</title>
        <authorList>
            <person name="Murat C."/>
            <person name="Payen T."/>
            <person name="Noel B."/>
            <person name="Kuo A."/>
            <person name="Morin E."/>
            <person name="Chen J."/>
            <person name="Kohler A."/>
            <person name="Krizsan K."/>
            <person name="Balestrini R."/>
            <person name="Da Silva C."/>
            <person name="Montanini B."/>
            <person name="Hainaut M."/>
            <person name="Levati E."/>
            <person name="Barry K.W."/>
            <person name="Belfiori B."/>
            <person name="Cichocki N."/>
            <person name="Clum A."/>
            <person name="Dockter R.B."/>
            <person name="Fauchery L."/>
            <person name="Guy J."/>
            <person name="Iotti M."/>
            <person name="Le Tacon F."/>
            <person name="Lindquist E.A."/>
            <person name="Lipzen A."/>
            <person name="Malagnac F."/>
            <person name="Mello A."/>
            <person name="Molinier V."/>
            <person name="Miyauchi S."/>
            <person name="Poulain J."/>
            <person name="Riccioni C."/>
            <person name="Rubini A."/>
            <person name="Sitrit Y."/>
            <person name="Splivallo R."/>
            <person name="Traeger S."/>
            <person name="Wang M."/>
            <person name="Zifcakova L."/>
            <person name="Wipf D."/>
            <person name="Zambonelli A."/>
            <person name="Paolocci F."/>
            <person name="Nowrousian M."/>
            <person name="Ottonello S."/>
            <person name="Baldrian P."/>
            <person name="Spatafora J.W."/>
            <person name="Henrissat B."/>
            <person name="Nagy L.G."/>
            <person name="Aury J.M."/>
            <person name="Wincker P."/>
            <person name="Grigoriev I.V."/>
            <person name="Bonfante P."/>
            <person name="Martin F.M."/>
        </authorList>
    </citation>
    <scope>NUCLEOTIDE SEQUENCE [LARGE SCALE GENOMIC DNA]</scope>
    <source>
        <strain evidence="2 3">CCBAS932</strain>
    </source>
</reference>
<dbReference type="InParanoid" id="A0A3N4KWR9"/>
<protein>
    <submittedName>
        <fullName evidence="2">Uncharacterized protein</fullName>
    </submittedName>
</protein>